<name>A0A0W8FA62_9ZZZZ</name>
<gene>
    <name evidence="2" type="ORF">ASZ90_012557</name>
</gene>
<dbReference type="PANTHER" id="PTHR30535">
    <property type="entry name" value="VITAMIN B12-BINDING PROTEIN"/>
    <property type="match status" value="1"/>
</dbReference>
<dbReference type="SUPFAM" id="SSF63446">
    <property type="entry name" value="Type I dockerin domain"/>
    <property type="match status" value="1"/>
</dbReference>
<dbReference type="InterPro" id="IPR050902">
    <property type="entry name" value="ABC_Transporter_SBP"/>
</dbReference>
<dbReference type="GO" id="GO:0000272">
    <property type="term" value="P:polysaccharide catabolic process"/>
    <property type="evidence" value="ECO:0007669"/>
    <property type="project" value="InterPro"/>
</dbReference>
<dbReference type="Gene3D" id="3.40.50.1980">
    <property type="entry name" value="Nitrogenase molybdenum iron protein domain"/>
    <property type="match status" value="2"/>
</dbReference>
<dbReference type="SUPFAM" id="SSF53807">
    <property type="entry name" value="Helical backbone' metal receptor"/>
    <property type="match status" value="1"/>
</dbReference>
<dbReference type="Pfam" id="PF01497">
    <property type="entry name" value="Peripla_BP_2"/>
    <property type="match status" value="1"/>
</dbReference>
<dbReference type="Gene3D" id="1.10.1330.10">
    <property type="entry name" value="Dockerin domain"/>
    <property type="match status" value="1"/>
</dbReference>
<organism evidence="2">
    <name type="scientific">hydrocarbon metagenome</name>
    <dbReference type="NCBI Taxonomy" id="938273"/>
    <lineage>
        <taxon>unclassified sequences</taxon>
        <taxon>metagenomes</taxon>
        <taxon>ecological metagenomes</taxon>
    </lineage>
</organism>
<comment type="caution">
    <text evidence="2">The sequence shown here is derived from an EMBL/GenBank/DDBJ whole genome shotgun (WGS) entry which is preliminary data.</text>
</comment>
<dbReference type="InterPro" id="IPR002491">
    <property type="entry name" value="ABC_transptr_periplasmic_BD"/>
</dbReference>
<feature type="domain" description="Fe/B12 periplasmic-binding" evidence="1">
    <location>
        <begin position="108"/>
        <end position="384"/>
    </location>
</feature>
<dbReference type="PROSITE" id="PS50983">
    <property type="entry name" value="FE_B12_PBP"/>
    <property type="match status" value="1"/>
</dbReference>
<proteinExistence type="predicted"/>
<reference evidence="2" key="1">
    <citation type="journal article" date="2015" name="Proc. Natl. Acad. Sci. U.S.A.">
        <title>Networks of energetic and metabolic interactions define dynamics in microbial communities.</title>
        <authorList>
            <person name="Embree M."/>
            <person name="Liu J.K."/>
            <person name="Al-Bassam M.M."/>
            <person name="Zengler K."/>
        </authorList>
    </citation>
    <scope>NUCLEOTIDE SEQUENCE</scope>
</reference>
<dbReference type="PANTHER" id="PTHR30535:SF34">
    <property type="entry name" value="MOLYBDATE-BINDING PROTEIN MOLA"/>
    <property type="match status" value="1"/>
</dbReference>
<evidence type="ECO:0000313" key="2">
    <source>
        <dbReference type="EMBL" id="KUG17751.1"/>
    </source>
</evidence>
<dbReference type="AlphaFoldDB" id="A0A0W8FA62"/>
<dbReference type="EMBL" id="LNQE01001423">
    <property type="protein sequence ID" value="KUG17751.1"/>
    <property type="molecule type" value="Genomic_DNA"/>
</dbReference>
<dbReference type="InterPro" id="IPR036439">
    <property type="entry name" value="Dockerin_dom_sf"/>
</dbReference>
<evidence type="ECO:0000259" key="1">
    <source>
        <dbReference type="PROSITE" id="PS50983"/>
    </source>
</evidence>
<protein>
    <recommendedName>
        <fullName evidence="1">Fe/B12 periplasmic-binding domain-containing protein</fullName>
    </recommendedName>
</protein>
<accession>A0A0W8FA62</accession>
<sequence>MRISREILTVFGLWIILSSMVASAADFTLGIYGNANMDDAVDDQDIAFVKDVLSGAKSATNLTDANYDGKIDEKDIDQINQIIDGTEKKLVVQDDAGDAVAIDMPVASAITGDRSHAEAVRAIKATDKIIAVTKGIKDQPVFFPELSKLPSVASEYGKDPDYEKILQLKPSLYLTSPPASVSEDKKNLPEVAVLSLRLYEPAGFEERVLKLGYIFDKRKEAEKYIQWHDDVIDDIRDKIKKSPQQSLPKLLLISIYDSGVINVHTNRSGAGQILAEIGVKTLGDTLMGTHPELDPEWVLSQDPQVILLFGFPESVIRGYNIDDYSMMKAYREEFMNDSRFRNTDAVKMGRVFLLDSKSMSYSGSYIIGIAYMAKMFYPELFQDMNPQEINQEYLRFQGLDYDLAKHGAFAYPSL</sequence>